<organism evidence="2 3">
    <name type="scientific">Entamoeba nuttalli (strain P19)</name>
    <name type="common">Amoeba</name>
    <dbReference type="NCBI Taxonomy" id="1076696"/>
    <lineage>
        <taxon>Eukaryota</taxon>
        <taxon>Amoebozoa</taxon>
        <taxon>Evosea</taxon>
        <taxon>Archamoebae</taxon>
        <taxon>Mastigamoebida</taxon>
        <taxon>Entamoebidae</taxon>
        <taxon>Entamoeba</taxon>
    </lineage>
</organism>
<dbReference type="EMBL" id="JH926036">
    <property type="protein sequence ID" value="EKE41437.1"/>
    <property type="molecule type" value="Genomic_DNA"/>
</dbReference>
<accession>K2H4X4</accession>
<evidence type="ECO:0000256" key="1">
    <source>
        <dbReference type="SAM" id="MobiDB-lite"/>
    </source>
</evidence>
<dbReference type="AlphaFoldDB" id="K2H4X4"/>
<name>K2H4X4_ENTNP</name>
<protein>
    <submittedName>
        <fullName evidence="2">Uncharacterized protein</fullName>
    </submittedName>
</protein>
<dbReference type="VEuPathDB" id="AmoebaDB:ENU1_056080"/>
<evidence type="ECO:0000313" key="3">
    <source>
        <dbReference type="Proteomes" id="UP000006769"/>
    </source>
</evidence>
<gene>
    <name evidence="2" type="ORF">ENU1_056080</name>
</gene>
<proteinExistence type="predicted"/>
<dbReference type="OrthoDB" id="30332at2759"/>
<feature type="compositionally biased region" description="Basic and acidic residues" evidence="1">
    <location>
        <begin position="70"/>
        <end position="90"/>
    </location>
</feature>
<feature type="region of interest" description="Disordered" evidence="1">
    <location>
        <begin position="66"/>
        <end position="103"/>
    </location>
</feature>
<evidence type="ECO:0000313" key="2">
    <source>
        <dbReference type="EMBL" id="EKE41437.1"/>
    </source>
</evidence>
<sequence length="136" mass="16273">MKSIENIIINENMIVSYLKKELELLQKGVKYGEVLKIYSTFNKTLKPIYEPEIDIINTTTDCDETEEENFIEKEVSDKRDESQIVNEERRNKRRVNKQREFTKPYHSMIHSDPTLDALDDIPLKNYQKTIKRYLKE</sequence>
<reference evidence="2 3" key="1">
    <citation type="submission" date="2011-11" db="EMBL/GenBank/DDBJ databases">
        <authorList>
            <person name="Hannick L."/>
            <person name="Karamycheva S."/>
            <person name="Lorenzi H."/>
            <person name="Caler E."/>
        </authorList>
    </citation>
    <scope>NUCLEOTIDE SEQUENCE [LARGE SCALE GENOMIC DNA]</scope>
    <source>
        <strain evidence="2 3">P19</strain>
    </source>
</reference>
<dbReference type="OMA" id="ELTKPYH"/>
<dbReference type="RefSeq" id="XP_008856222.1">
    <property type="nucleotide sequence ID" value="XM_008858000.1"/>
</dbReference>
<dbReference type="Proteomes" id="UP000006769">
    <property type="component" value="Unassembled WGS sequence"/>
</dbReference>
<dbReference type="GeneID" id="20072398"/>